<keyword evidence="5" id="KW-1005">Bacterial flagellum biogenesis</keyword>
<accession>A0A1G7BKH9</accession>
<keyword evidence="10" id="KW-0282">Flagellum</keyword>
<dbReference type="EMBL" id="FNAQ01000006">
    <property type="protein sequence ID" value="SDE27457.1"/>
    <property type="molecule type" value="Genomic_DNA"/>
</dbReference>
<evidence type="ECO:0000256" key="4">
    <source>
        <dbReference type="ARBA" id="ARBA00022448"/>
    </source>
</evidence>
<evidence type="ECO:0000313" key="10">
    <source>
        <dbReference type="EMBL" id="SDE27457.1"/>
    </source>
</evidence>
<keyword evidence="4" id="KW-0813">Transport</keyword>
<feature type="compositionally biased region" description="Low complexity" evidence="8">
    <location>
        <begin position="24"/>
        <end position="62"/>
    </location>
</feature>
<feature type="region of interest" description="Disordered" evidence="8">
    <location>
        <begin position="15"/>
        <end position="82"/>
    </location>
</feature>
<evidence type="ECO:0000256" key="7">
    <source>
        <dbReference type="ARBA" id="ARBA00023225"/>
    </source>
</evidence>
<dbReference type="GO" id="GO:0005829">
    <property type="term" value="C:cytosol"/>
    <property type="evidence" value="ECO:0007669"/>
    <property type="project" value="TreeGrafter"/>
</dbReference>
<dbReference type="InterPro" id="IPR038495">
    <property type="entry name" value="ATPase_E_C"/>
</dbReference>
<feature type="domain" description="Flagellar assembly protein FliH/Type III secretion system HrpE" evidence="9">
    <location>
        <begin position="105"/>
        <end position="231"/>
    </location>
</feature>
<keyword evidence="11" id="KW-1185">Reference proteome</keyword>
<evidence type="ECO:0000313" key="11">
    <source>
        <dbReference type="Proteomes" id="UP000243205"/>
    </source>
</evidence>
<dbReference type="SUPFAM" id="SSF160527">
    <property type="entry name" value="V-type ATPase subunit E-like"/>
    <property type="match status" value="1"/>
</dbReference>
<evidence type="ECO:0000256" key="3">
    <source>
        <dbReference type="ARBA" id="ARBA00016507"/>
    </source>
</evidence>
<evidence type="ECO:0000256" key="8">
    <source>
        <dbReference type="SAM" id="MobiDB-lite"/>
    </source>
</evidence>
<evidence type="ECO:0000256" key="1">
    <source>
        <dbReference type="ARBA" id="ARBA00003041"/>
    </source>
</evidence>
<dbReference type="Proteomes" id="UP000243205">
    <property type="component" value="Unassembled WGS sequence"/>
</dbReference>
<dbReference type="Gene3D" id="3.30.2320.30">
    <property type="entry name" value="ATP synthase, E subunit, C-terminal"/>
    <property type="match status" value="1"/>
</dbReference>
<keyword evidence="10" id="KW-0966">Cell projection</keyword>
<dbReference type="AlphaFoldDB" id="A0A1G7BKH9"/>
<keyword evidence="10" id="KW-0969">Cilium</keyword>
<dbReference type="GO" id="GO:0044781">
    <property type="term" value="P:bacterial-type flagellum organization"/>
    <property type="evidence" value="ECO:0007669"/>
    <property type="project" value="UniProtKB-KW"/>
</dbReference>
<name>A0A1G7BKH9_9BACT</name>
<dbReference type="STRING" id="57664.SAMN05661003_10680"/>
<comment type="similarity">
    <text evidence="2">Belongs to the FliH family.</text>
</comment>
<sequence length="244" mass="26322">MPPTRPVRLCDLAELKPGQPGSFVPAADCAASAPAEPATPVASAATTEPAKAQAKASKSASASPPPAAPEPAQSAQEREQLRQQAYDEGFAAAEKKLHQQFDSTTKALGDACRQISRAREQILQRSRDDMLELVIAIAQRVIQLEVEERRDLIRFTVEKAIAAAVQAEEFHIRVHPEDMAVVEEHKPLFIASLSGLSNIEFVADRSLSRGGCVLESPAGKVDARIETQLDEIFSHLRSKAGEPS</sequence>
<proteinExistence type="inferred from homology"/>
<comment type="function">
    <text evidence="1">Needed for flagellar regrowth and assembly.</text>
</comment>
<evidence type="ECO:0000259" key="9">
    <source>
        <dbReference type="Pfam" id="PF02108"/>
    </source>
</evidence>
<dbReference type="Pfam" id="PF02108">
    <property type="entry name" value="FliH"/>
    <property type="match status" value="1"/>
</dbReference>
<keyword evidence="7" id="KW-1006">Bacterial flagellum protein export</keyword>
<evidence type="ECO:0000256" key="2">
    <source>
        <dbReference type="ARBA" id="ARBA00006602"/>
    </source>
</evidence>
<organism evidence="10 11">
    <name type="scientific">Desulfuromonas thiophila</name>
    <dbReference type="NCBI Taxonomy" id="57664"/>
    <lineage>
        <taxon>Bacteria</taxon>
        <taxon>Pseudomonadati</taxon>
        <taxon>Thermodesulfobacteriota</taxon>
        <taxon>Desulfuromonadia</taxon>
        <taxon>Desulfuromonadales</taxon>
        <taxon>Desulfuromonadaceae</taxon>
        <taxon>Desulfuromonas</taxon>
    </lineage>
</organism>
<protein>
    <recommendedName>
        <fullName evidence="3">Flagellar assembly protein FliH</fullName>
    </recommendedName>
</protein>
<dbReference type="InterPro" id="IPR018035">
    <property type="entry name" value="Flagellar_FliH/T3SS_HrpE"/>
</dbReference>
<dbReference type="PANTHER" id="PTHR34982:SF1">
    <property type="entry name" value="FLAGELLAR ASSEMBLY PROTEIN FLIH"/>
    <property type="match status" value="1"/>
</dbReference>
<keyword evidence="6" id="KW-0653">Protein transport</keyword>
<gene>
    <name evidence="10" type="ORF">SAMN05661003_10680</name>
</gene>
<reference evidence="11" key="1">
    <citation type="submission" date="2016-10" db="EMBL/GenBank/DDBJ databases">
        <authorList>
            <person name="Varghese N."/>
            <person name="Submissions S."/>
        </authorList>
    </citation>
    <scope>NUCLEOTIDE SEQUENCE [LARGE SCALE GENOMIC DNA]</scope>
    <source>
        <strain evidence="11">DSM 8987</strain>
    </source>
</reference>
<evidence type="ECO:0000256" key="6">
    <source>
        <dbReference type="ARBA" id="ARBA00022927"/>
    </source>
</evidence>
<dbReference type="GO" id="GO:0015031">
    <property type="term" value="P:protein transport"/>
    <property type="evidence" value="ECO:0007669"/>
    <property type="project" value="UniProtKB-KW"/>
</dbReference>
<dbReference type="PANTHER" id="PTHR34982">
    <property type="entry name" value="YOP PROTEINS TRANSLOCATION PROTEIN L"/>
    <property type="match status" value="1"/>
</dbReference>
<dbReference type="InterPro" id="IPR051472">
    <property type="entry name" value="T3SS_Stator/FliH"/>
</dbReference>
<evidence type="ECO:0000256" key="5">
    <source>
        <dbReference type="ARBA" id="ARBA00022795"/>
    </source>
</evidence>